<accession>F2NQ15</accession>
<feature type="domain" description="Rhodanese" evidence="1">
    <location>
        <begin position="130"/>
        <end position="220"/>
    </location>
</feature>
<dbReference type="PROSITE" id="PS00380">
    <property type="entry name" value="RHODANESE_1"/>
    <property type="match status" value="1"/>
</dbReference>
<dbReference type="EMBL" id="CP002630">
    <property type="protein sequence ID" value="AEB11116.1"/>
    <property type="molecule type" value="Genomic_DNA"/>
</dbReference>
<dbReference type="SUPFAM" id="SSF52821">
    <property type="entry name" value="Rhodanese/Cell cycle control phosphatase"/>
    <property type="match status" value="2"/>
</dbReference>
<dbReference type="Proteomes" id="UP000007030">
    <property type="component" value="Chromosome"/>
</dbReference>
<gene>
    <name evidence="2" type="ordered locus">Marky_0363</name>
</gene>
<reference evidence="2 3" key="1">
    <citation type="journal article" date="2012" name="Stand. Genomic Sci.">
        <title>Complete genome sequence of the aerobic, heterotroph Marinithermus hydrothermalis type strain (T1(T)) from a deep-sea hydrothermal vent chimney.</title>
        <authorList>
            <person name="Copeland A."/>
            <person name="Gu W."/>
            <person name="Yasawong M."/>
            <person name="Lapidus A."/>
            <person name="Lucas S."/>
            <person name="Deshpande S."/>
            <person name="Pagani I."/>
            <person name="Tapia R."/>
            <person name="Cheng J.F."/>
            <person name="Goodwin L.A."/>
            <person name="Pitluck S."/>
            <person name="Liolios K."/>
            <person name="Ivanova N."/>
            <person name="Mavromatis K."/>
            <person name="Mikhailova N."/>
            <person name="Pati A."/>
            <person name="Chen A."/>
            <person name="Palaniappan K."/>
            <person name="Land M."/>
            <person name="Pan C."/>
            <person name="Brambilla E.M."/>
            <person name="Rohde M."/>
            <person name="Tindall B.J."/>
            <person name="Sikorski J."/>
            <person name="Goker M."/>
            <person name="Detter J.C."/>
            <person name="Bristow J."/>
            <person name="Eisen J.A."/>
            <person name="Markowitz V."/>
            <person name="Hugenholtz P."/>
            <person name="Kyrpides N.C."/>
            <person name="Klenk H.P."/>
            <person name="Woyke T."/>
        </authorList>
    </citation>
    <scope>NUCLEOTIDE SEQUENCE [LARGE SCALE GENOMIC DNA]</scope>
    <source>
        <strain evidence="3">DSM 14884 / JCM 11576 / T1</strain>
    </source>
</reference>
<organism evidence="2 3">
    <name type="scientific">Marinithermus hydrothermalis (strain DSM 14884 / JCM 11576 / T1)</name>
    <dbReference type="NCBI Taxonomy" id="869210"/>
    <lineage>
        <taxon>Bacteria</taxon>
        <taxon>Thermotogati</taxon>
        <taxon>Deinococcota</taxon>
        <taxon>Deinococci</taxon>
        <taxon>Thermales</taxon>
        <taxon>Thermaceae</taxon>
        <taxon>Marinithermus</taxon>
    </lineage>
</organism>
<dbReference type="InterPro" id="IPR001307">
    <property type="entry name" value="Thiosulphate_STrfase_CS"/>
</dbReference>
<dbReference type="HOGENOM" id="CLU_089574_13_0_0"/>
<dbReference type="eggNOG" id="COG0607">
    <property type="taxonomic scope" value="Bacteria"/>
</dbReference>
<evidence type="ECO:0000313" key="2">
    <source>
        <dbReference type="EMBL" id="AEB11116.1"/>
    </source>
</evidence>
<sequence length="220" mass="24242">MSFTQTQQITPKKAKELLDQGVPFIDVREVEEYAQARIPGAKLIPLSEFTTRVAEIPKDTPVVLYCRSGNRSAQAAAWLAMMGYRNALNLEGGILAWYRQGLPLDTQPIEAAYQATAYHELTPHEAAAWVREGAVVVDVREPFEYAMGHLPGALNIPLGQLPNRLEELPKDRRILLVCASGNRSSAACELLLEHGFAGERIGNLEGGTYAWITAGLEVER</sequence>
<proteinExistence type="predicted"/>
<dbReference type="CDD" id="cd00158">
    <property type="entry name" value="RHOD"/>
    <property type="match status" value="2"/>
</dbReference>
<dbReference type="Gene3D" id="3.40.250.10">
    <property type="entry name" value="Rhodanese-like domain"/>
    <property type="match status" value="2"/>
</dbReference>
<dbReference type="AlphaFoldDB" id="F2NQ15"/>
<name>F2NQ15_MARHT</name>
<dbReference type="OrthoDB" id="9800872at2"/>
<dbReference type="InterPro" id="IPR001763">
    <property type="entry name" value="Rhodanese-like_dom"/>
</dbReference>
<evidence type="ECO:0000259" key="1">
    <source>
        <dbReference type="PROSITE" id="PS50206"/>
    </source>
</evidence>
<dbReference type="InterPro" id="IPR050229">
    <property type="entry name" value="GlpE_sulfurtransferase"/>
</dbReference>
<dbReference type="STRING" id="869210.Marky_0363"/>
<keyword evidence="3" id="KW-1185">Reference proteome</keyword>
<evidence type="ECO:0000313" key="3">
    <source>
        <dbReference type="Proteomes" id="UP000007030"/>
    </source>
</evidence>
<protein>
    <submittedName>
        <fullName evidence="2">Rhodanese-like protein</fullName>
    </submittedName>
</protein>
<dbReference type="InterPro" id="IPR036873">
    <property type="entry name" value="Rhodanese-like_dom_sf"/>
</dbReference>
<dbReference type="PROSITE" id="PS50206">
    <property type="entry name" value="RHODANESE_3"/>
    <property type="match status" value="2"/>
</dbReference>
<dbReference type="GO" id="GO:0004792">
    <property type="term" value="F:thiosulfate-cyanide sulfurtransferase activity"/>
    <property type="evidence" value="ECO:0007669"/>
    <property type="project" value="InterPro"/>
</dbReference>
<dbReference type="PANTHER" id="PTHR43031">
    <property type="entry name" value="FAD-DEPENDENT OXIDOREDUCTASE"/>
    <property type="match status" value="1"/>
</dbReference>
<dbReference type="KEGG" id="mhd:Marky_0363"/>
<dbReference type="Pfam" id="PF00581">
    <property type="entry name" value="Rhodanese"/>
    <property type="match status" value="2"/>
</dbReference>
<dbReference type="SMART" id="SM00450">
    <property type="entry name" value="RHOD"/>
    <property type="match status" value="2"/>
</dbReference>
<feature type="domain" description="Rhodanese" evidence="1">
    <location>
        <begin position="18"/>
        <end position="106"/>
    </location>
</feature>
<dbReference type="PANTHER" id="PTHR43031:SF1">
    <property type="entry name" value="PYRIDINE NUCLEOTIDE-DISULPHIDE OXIDOREDUCTASE"/>
    <property type="match status" value="1"/>
</dbReference>
<dbReference type="RefSeq" id="WP_013703171.1">
    <property type="nucleotide sequence ID" value="NC_015387.1"/>
</dbReference>